<dbReference type="RefSeq" id="WP_184071861.1">
    <property type="nucleotide sequence ID" value="NZ_JACHNZ010000064.1"/>
</dbReference>
<keyword evidence="3 5" id="KW-0238">DNA-binding</keyword>
<evidence type="ECO:0000313" key="9">
    <source>
        <dbReference type="Proteomes" id="UP000566324"/>
    </source>
</evidence>
<dbReference type="CDD" id="cd00801">
    <property type="entry name" value="INT_P4_C"/>
    <property type="match status" value="1"/>
</dbReference>
<evidence type="ECO:0000256" key="1">
    <source>
        <dbReference type="ARBA" id="ARBA00008857"/>
    </source>
</evidence>
<dbReference type="EMBL" id="JACHNZ010000064">
    <property type="protein sequence ID" value="MBB4633869.1"/>
    <property type="molecule type" value="Genomic_DNA"/>
</dbReference>
<evidence type="ECO:0000256" key="3">
    <source>
        <dbReference type="ARBA" id="ARBA00023125"/>
    </source>
</evidence>
<name>A0A7W7B4N2_9SPHN</name>
<keyword evidence="9" id="KW-1185">Reference proteome</keyword>
<keyword evidence="2" id="KW-0229">DNA integration</keyword>
<comment type="similarity">
    <text evidence="1">Belongs to the 'phage' integrase family.</text>
</comment>
<dbReference type="SUPFAM" id="SSF56349">
    <property type="entry name" value="DNA breaking-rejoining enzymes"/>
    <property type="match status" value="1"/>
</dbReference>
<dbReference type="Pfam" id="PF00589">
    <property type="entry name" value="Phage_integrase"/>
    <property type="match status" value="1"/>
</dbReference>
<dbReference type="Pfam" id="PF13356">
    <property type="entry name" value="Arm-DNA-bind_3"/>
    <property type="match status" value="1"/>
</dbReference>
<dbReference type="InterPro" id="IPR013762">
    <property type="entry name" value="Integrase-like_cat_sf"/>
</dbReference>
<dbReference type="GO" id="GO:0006310">
    <property type="term" value="P:DNA recombination"/>
    <property type="evidence" value="ECO:0007669"/>
    <property type="project" value="UniProtKB-KW"/>
</dbReference>
<evidence type="ECO:0000256" key="4">
    <source>
        <dbReference type="ARBA" id="ARBA00023172"/>
    </source>
</evidence>
<dbReference type="GO" id="GO:0003677">
    <property type="term" value="F:DNA binding"/>
    <property type="evidence" value="ECO:0007669"/>
    <property type="project" value="UniProtKB-UniRule"/>
</dbReference>
<dbReference type="InterPro" id="IPR025166">
    <property type="entry name" value="Integrase_DNA_bind_dom"/>
</dbReference>
<evidence type="ECO:0000256" key="5">
    <source>
        <dbReference type="PROSITE-ProRule" id="PRU01248"/>
    </source>
</evidence>
<organism evidence="8 9">
    <name type="scientific">Sphingosinicella soli</name>
    <dbReference type="NCBI Taxonomy" id="333708"/>
    <lineage>
        <taxon>Bacteria</taxon>
        <taxon>Pseudomonadati</taxon>
        <taxon>Pseudomonadota</taxon>
        <taxon>Alphaproteobacteria</taxon>
        <taxon>Sphingomonadales</taxon>
        <taxon>Sphingosinicellaceae</taxon>
        <taxon>Sphingosinicella</taxon>
    </lineage>
</organism>
<dbReference type="Pfam" id="PF22022">
    <property type="entry name" value="Phage_int_M"/>
    <property type="match status" value="1"/>
</dbReference>
<dbReference type="Gene3D" id="3.30.160.390">
    <property type="entry name" value="Integrase, DNA-binding domain"/>
    <property type="match status" value="1"/>
</dbReference>
<dbReference type="GO" id="GO:0015074">
    <property type="term" value="P:DNA integration"/>
    <property type="evidence" value="ECO:0007669"/>
    <property type="project" value="UniProtKB-KW"/>
</dbReference>
<feature type="domain" description="Tyr recombinase" evidence="6">
    <location>
        <begin position="202"/>
        <end position="386"/>
    </location>
</feature>
<evidence type="ECO:0000259" key="7">
    <source>
        <dbReference type="PROSITE" id="PS51900"/>
    </source>
</evidence>
<dbReference type="InterPro" id="IPR050808">
    <property type="entry name" value="Phage_Integrase"/>
</dbReference>
<comment type="caution">
    <text evidence="8">The sequence shown here is derived from an EMBL/GenBank/DDBJ whole genome shotgun (WGS) entry which is preliminary data.</text>
</comment>
<evidence type="ECO:0000259" key="6">
    <source>
        <dbReference type="PROSITE" id="PS51898"/>
    </source>
</evidence>
<dbReference type="InterPro" id="IPR002104">
    <property type="entry name" value="Integrase_catalytic"/>
</dbReference>
<reference evidence="8 9" key="1">
    <citation type="submission" date="2020-08" db="EMBL/GenBank/DDBJ databases">
        <title>Genomic Encyclopedia of Type Strains, Phase IV (KMG-IV): sequencing the most valuable type-strain genomes for metagenomic binning, comparative biology and taxonomic classification.</title>
        <authorList>
            <person name="Goeker M."/>
        </authorList>
    </citation>
    <scope>NUCLEOTIDE SEQUENCE [LARGE SCALE GENOMIC DNA]</scope>
    <source>
        <strain evidence="8 9">DSM 17328</strain>
    </source>
</reference>
<dbReference type="PROSITE" id="PS51900">
    <property type="entry name" value="CB"/>
    <property type="match status" value="1"/>
</dbReference>
<dbReference type="Gene3D" id="1.10.150.130">
    <property type="match status" value="1"/>
</dbReference>
<dbReference type="Proteomes" id="UP000566324">
    <property type="component" value="Unassembled WGS sequence"/>
</dbReference>
<sequence>MALSAAAVLHAKGRQQPYKLTDSPGLVLLVNPDGRKYWRFNYRSGGKQKTMALGVYPDISLAEAREKRDAARKLVVSGIDPMKQRKEAEREKRVREQETFKAIAEEWLERLKLQGRAAATLKKNRWLMEFSYPRLGDRPIAEITATDLLEVLRKIEVRGRYETANRLRGTFGTLFRFAVATGRAPRDVAMDLRGALIRPQVTHRSALLEPGDIGALLRAIDGYEGQPTVQIALRLAPHLFVRPGELRQAEWQEFDADAAIWTIPAHKAKMRRPHRVPLAKQVVEMLEELWPISGDGRFLFPSIRSSERPITDNTLNAALRRLGYDKTQMTAHGFRAMASTRLNEMGKWHPDAIERQLGHVESNDVRRAYARGEHWAERVKMMQAWSNYLDDLRTGAQVIRASFGRKRFG</sequence>
<dbReference type="InterPro" id="IPR010998">
    <property type="entry name" value="Integrase_recombinase_N"/>
</dbReference>
<proteinExistence type="inferred from homology"/>
<evidence type="ECO:0000313" key="8">
    <source>
        <dbReference type="EMBL" id="MBB4633869.1"/>
    </source>
</evidence>
<dbReference type="InterPro" id="IPR038488">
    <property type="entry name" value="Integrase_DNA-bd_sf"/>
</dbReference>
<dbReference type="AlphaFoldDB" id="A0A7W7B4N2"/>
<dbReference type="PANTHER" id="PTHR30629">
    <property type="entry name" value="PROPHAGE INTEGRASE"/>
    <property type="match status" value="1"/>
</dbReference>
<protein>
    <submittedName>
        <fullName evidence="8">Integrase</fullName>
    </submittedName>
</protein>
<accession>A0A7W7B4N2</accession>
<dbReference type="InterPro" id="IPR044068">
    <property type="entry name" value="CB"/>
</dbReference>
<dbReference type="PANTHER" id="PTHR30629:SF2">
    <property type="entry name" value="PROPHAGE INTEGRASE INTS-RELATED"/>
    <property type="match status" value="1"/>
</dbReference>
<evidence type="ECO:0000256" key="2">
    <source>
        <dbReference type="ARBA" id="ARBA00022908"/>
    </source>
</evidence>
<dbReference type="Gene3D" id="1.10.443.10">
    <property type="entry name" value="Intergrase catalytic core"/>
    <property type="match status" value="1"/>
</dbReference>
<gene>
    <name evidence="8" type="ORF">GGQ98_003526</name>
</gene>
<dbReference type="InterPro" id="IPR053876">
    <property type="entry name" value="Phage_int_M"/>
</dbReference>
<keyword evidence="4" id="KW-0233">DNA recombination</keyword>
<dbReference type="PROSITE" id="PS51898">
    <property type="entry name" value="TYR_RECOMBINASE"/>
    <property type="match status" value="1"/>
</dbReference>
<dbReference type="InterPro" id="IPR011010">
    <property type="entry name" value="DNA_brk_join_enz"/>
</dbReference>
<feature type="domain" description="Core-binding (CB)" evidence="7">
    <location>
        <begin position="98"/>
        <end position="179"/>
    </location>
</feature>